<protein>
    <submittedName>
        <fullName evidence="3">Uncharacterized protein LOC113419213</fullName>
    </submittedName>
</protein>
<reference evidence="3" key="1">
    <citation type="submission" date="2025-08" db="UniProtKB">
        <authorList>
            <consortium name="RefSeq"/>
        </authorList>
    </citation>
    <scope>IDENTIFICATION</scope>
</reference>
<feature type="region of interest" description="Disordered" evidence="1">
    <location>
        <begin position="145"/>
        <end position="177"/>
    </location>
</feature>
<gene>
    <name evidence="3" type="primary">LOC113419213</name>
</gene>
<dbReference type="GeneID" id="113419213"/>
<proteinExistence type="predicted"/>
<name>A0A6J1UTH6_9SAUR</name>
<accession>A0A6J1UTH6</accession>
<dbReference type="Proteomes" id="UP000504612">
    <property type="component" value="Unplaced"/>
</dbReference>
<feature type="compositionally biased region" description="Acidic residues" evidence="1">
    <location>
        <begin position="164"/>
        <end position="177"/>
    </location>
</feature>
<evidence type="ECO:0000256" key="1">
    <source>
        <dbReference type="SAM" id="MobiDB-lite"/>
    </source>
</evidence>
<dbReference type="AlphaFoldDB" id="A0A6J1UTH6"/>
<evidence type="ECO:0000313" key="3">
    <source>
        <dbReference type="RefSeq" id="XP_026534286.1"/>
    </source>
</evidence>
<keyword evidence="2" id="KW-1185">Reference proteome</keyword>
<sequence length="267" mass="29987">MPNPAQIEPVSSCSLQRQLLPLSNAAVPMAWSPEGDREHILLQPFSTGENEKGIFSFSYLATEEEETQSRNRALAPEATFTHTAAGLRPGDRQCSGLSEEIKFFISEARSHGIATEFKKRWQLTSLATEPLCQPNQQYQLTTETFRFQGPPSPEPSMRNSASALEDEEQRDQAMSEDEDLIPDAPPFTGLFHPVLFKSWSTVQKGVERRAPEEPSDSQGLNNIVFSEPAITQKDIPYPKLFLNVVQRQWGQPCSIPAIPVIPHPWWK</sequence>
<dbReference type="KEGG" id="nss:113419213"/>
<evidence type="ECO:0000313" key="2">
    <source>
        <dbReference type="Proteomes" id="UP000504612"/>
    </source>
</evidence>
<organism evidence="2 3">
    <name type="scientific">Notechis scutatus</name>
    <name type="common">mainland tiger snake</name>
    <dbReference type="NCBI Taxonomy" id="8663"/>
    <lineage>
        <taxon>Eukaryota</taxon>
        <taxon>Metazoa</taxon>
        <taxon>Chordata</taxon>
        <taxon>Craniata</taxon>
        <taxon>Vertebrata</taxon>
        <taxon>Euteleostomi</taxon>
        <taxon>Lepidosauria</taxon>
        <taxon>Squamata</taxon>
        <taxon>Bifurcata</taxon>
        <taxon>Unidentata</taxon>
        <taxon>Episquamata</taxon>
        <taxon>Toxicofera</taxon>
        <taxon>Serpentes</taxon>
        <taxon>Colubroidea</taxon>
        <taxon>Elapidae</taxon>
        <taxon>Hydrophiinae</taxon>
        <taxon>Notechis</taxon>
    </lineage>
</organism>
<dbReference type="RefSeq" id="XP_026534286.1">
    <property type="nucleotide sequence ID" value="XM_026678501.1"/>
</dbReference>